<proteinExistence type="inferred from homology"/>
<dbReference type="Proteomes" id="UP000242310">
    <property type="component" value="Unassembled WGS sequence"/>
</dbReference>
<comment type="caution">
    <text evidence="7">The sequence shown here is derived from an EMBL/GenBank/DDBJ whole genome shotgun (WGS) entry which is preliminary data.</text>
</comment>
<evidence type="ECO:0000256" key="1">
    <source>
        <dbReference type="ARBA" id="ARBA00004167"/>
    </source>
</evidence>
<dbReference type="PANTHER" id="PTHR34478">
    <property type="entry name" value="PROTEIN LEMA"/>
    <property type="match status" value="1"/>
</dbReference>
<feature type="transmembrane region" description="Helical" evidence="6">
    <location>
        <begin position="6"/>
        <end position="26"/>
    </location>
</feature>
<dbReference type="PANTHER" id="PTHR34478:SF1">
    <property type="entry name" value="PROTEIN LEMA"/>
    <property type="match status" value="1"/>
</dbReference>
<dbReference type="AlphaFoldDB" id="A0A2P8HG41"/>
<sequence length="175" mass="20733">MTFPIILGIAILTALIFWFIGYYYLLKHLTDVEDAWELIHRQFERRKIMVKELEGVMEPYASITYETKEKLEEKTNVMTSPFEPRNERMEANDELALVLRDILESAEDQPQITALESYQEIKKDLEDSAKRISFARKVYNRSVTKYNRIIQVYPTKFVSSLHNFKKRESIDTLIT</sequence>
<dbReference type="EMBL" id="PYAV01000007">
    <property type="protein sequence ID" value="PSL45187.1"/>
    <property type="molecule type" value="Genomic_DNA"/>
</dbReference>
<reference evidence="7 8" key="1">
    <citation type="submission" date="2018-03" db="EMBL/GenBank/DDBJ databases">
        <title>Genomic Encyclopedia of Type Strains, Phase III (KMG-III): the genomes of soil and plant-associated and newly described type strains.</title>
        <authorList>
            <person name="Whitman W."/>
        </authorList>
    </citation>
    <scope>NUCLEOTIDE SEQUENCE [LARGE SCALE GENOMIC DNA]</scope>
    <source>
        <strain evidence="7 8">CGMCC 1.07653</strain>
    </source>
</reference>
<evidence type="ECO:0000256" key="6">
    <source>
        <dbReference type="SAM" id="Phobius"/>
    </source>
</evidence>
<evidence type="ECO:0000313" key="7">
    <source>
        <dbReference type="EMBL" id="PSL45187.1"/>
    </source>
</evidence>
<dbReference type="Pfam" id="PF04011">
    <property type="entry name" value="LemA"/>
    <property type="match status" value="1"/>
</dbReference>
<dbReference type="GO" id="GO:0016020">
    <property type="term" value="C:membrane"/>
    <property type="evidence" value="ECO:0007669"/>
    <property type="project" value="UniProtKB-SubCell"/>
</dbReference>
<comment type="similarity">
    <text evidence="2">Belongs to the LemA family.</text>
</comment>
<name>A0A2P8HG41_9BACI</name>
<organism evidence="7 8">
    <name type="scientific">Salsuginibacillus halophilus</name>
    <dbReference type="NCBI Taxonomy" id="517424"/>
    <lineage>
        <taxon>Bacteria</taxon>
        <taxon>Bacillati</taxon>
        <taxon>Bacillota</taxon>
        <taxon>Bacilli</taxon>
        <taxon>Bacillales</taxon>
        <taxon>Bacillaceae</taxon>
        <taxon>Salsuginibacillus</taxon>
    </lineage>
</organism>
<evidence type="ECO:0000256" key="5">
    <source>
        <dbReference type="ARBA" id="ARBA00023136"/>
    </source>
</evidence>
<gene>
    <name evidence="7" type="ORF">B0H94_107192</name>
</gene>
<evidence type="ECO:0000256" key="2">
    <source>
        <dbReference type="ARBA" id="ARBA00008854"/>
    </source>
</evidence>
<comment type="subcellular location">
    <subcellularLocation>
        <location evidence="1">Membrane</location>
        <topology evidence="1">Single-pass membrane protein</topology>
    </subcellularLocation>
</comment>
<dbReference type="InterPro" id="IPR007156">
    <property type="entry name" value="MamQ_LemA"/>
</dbReference>
<dbReference type="InterPro" id="IPR023353">
    <property type="entry name" value="LemA-like_dom_sf"/>
</dbReference>
<dbReference type="SUPFAM" id="SSF140478">
    <property type="entry name" value="LemA-like"/>
    <property type="match status" value="1"/>
</dbReference>
<evidence type="ECO:0000256" key="3">
    <source>
        <dbReference type="ARBA" id="ARBA00022692"/>
    </source>
</evidence>
<accession>A0A2P8HG41</accession>
<dbReference type="Gene3D" id="1.20.1440.20">
    <property type="entry name" value="LemA-like domain"/>
    <property type="match status" value="1"/>
</dbReference>
<keyword evidence="5 6" id="KW-0472">Membrane</keyword>
<keyword evidence="4 6" id="KW-1133">Transmembrane helix</keyword>
<keyword evidence="3 6" id="KW-0812">Transmembrane</keyword>
<evidence type="ECO:0000256" key="4">
    <source>
        <dbReference type="ARBA" id="ARBA00022989"/>
    </source>
</evidence>
<dbReference type="RefSeq" id="WP_181315327.1">
    <property type="nucleotide sequence ID" value="NZ_PYAV01000007.1"/>
</dbReference>
<keyword evidence="8" id="KW-1185">Reference proteome</keyword>
<evidence type="ECO:0000313" key="8">
    <source>
        <dbReference type="Proteomes" id="UP000242310"/>
    </source>
</evidence>
<protein>
    <submittedName>
        <fullName evidence="7">LemA protein</fullName>
    </submittedName>
</protein>